<organism evidence="2 3">
    <name type="scientific">Bursaphelenchus okinawaensis</name>
    <dbReference type="NCBI Taxonomy" id="465554"/>
    <lineage>
        <taxon>Eukaryota</taxon>
        <taxon>Metazoa</taxon>
        <taxon>Ecdysozoa</taxon>
        <taxon>Nematoda</taxon>
        <taxon>Chromadorea</taxon>
        <taxon>Rhabditida</taxon>
        <taxon>Tylenchina</taxon>
        <taxon>Tylenchomorpha</taxon>
        <taxon>Aphelenchoidea</taxon>
        <taxon>Aphelenchoididae</taxon>
        <taxon>Bursaphelenchus</taxon>
    </lineage>
</organism>
<accession>A0A811LA06</accession>
<dbReference type="AlphaFoldDB" id="A0A811LA06"/>
<dbReference type="Proteomes" id="UP000614601">
    <property type="component" value="Unassembled WGS sequence"/>
</dbReference>
<keyword evidence="3" id="KW-1185">Reference proteome</keyword>
<dbReference type="OrthoDB" id="10373871at2759"/>
<gene>
    <name evidence="2" type="ORF">BOKJ2_LOCUS10763</name>
</gene>
<evidence type="ECO:0000313" key="3">
    <source>
        <dbReference type="Proteomes" id="UP000614601"/>
    </source>
</evidence>
<proteinExistence type="predicted"/>
<sequence>MKVSAVLFFFVITFSMAAAYIQNLNPYAKMNYFWAQSGAPAKREERNVNPEPAPRHVTRFVYFPSTLPFARPMKFPLNE</sequence>
<comment type="caution">
    <text evidence="2">The sequence shown here is derived from an EMBL/GenBank/DDBJ whole genome shotgun (WGS) entry which is preliminary data.</text>
</comment>
<evidence type="ECO:0000256" key="1">
    <source>
        <dbReference type="SAM" id="SignalP"/>
    </source>
</evidence>
<feature type="chain" id="PRO_5035681832" evidence="1">
    <location>
        <begin position="20"/>
        <end position="79"/>
    </location>
</feature>
<keyword evidence="1" id="KW-0732">Signal</keyword>
<protein>
    <submittedName>
        <fullName evidence="2">Uncharacterized protein</fullName>
    </submittedName>
</protein>
<reference evidence="2" key="1">
    <citation type="submission" date="2020-09" db="EMBL/GenBank/DDBJ databases">
        <authorList>
            <person name="Kikuchi T."/>
        </authorList>
    </citation>
    <scope>NUCLEOTIDE SEQUENCE</scope>
    <source>
        <strain evidence="2">SH1</strain>
    </source>
</reference>
<feature type="signal peptide" evidence="1">
    <location>
        <begin position="1"/>
        <end position="19"/>
    </location>
</feature>
<dbReference type="Proteomes" id="UP000783686">
    <property type="component" value="Unassembled WGS sequence"/>
</dbReference>
<evidence type="ECO:0000313" key="2">
    <source>
        <dbReference type="EMBL" id="CAD5223993.1"/>
    </source>
</evidence>
<dbReference type="EMBL" id="CAJFCW020000005">
    <property type="protein sequence ID" value="CAG9119327.1"/>
    <property type="molecule type" value="Genomic_DNA"/>
</dbReference>
<dbReference type="EMBL" id="CAJFDH010000005">
    <property type="protein sequence ID" value="CAD5223993.1"/>
    <property type="molecule type" value="Genomic_DNA"/>
</dbReference>
<name>A0A811LA06_9BILA</name>